<reference evidence="2" key="1">
    <citation type="journal article" date="2014" name="Proc. Natl. Acad. Sci. U.S.A.">
        <title>Extensive sampling of basidiomycete genomes demonstrates inadequacy of the white-rot/brown-rot paradigm for wood decay fungi.</title>
        <authorList>
            <person name="Riley R."/>
            <person name="Salamov A.A."/>
            <person name="Brown D.W."/>
            <person name="Nagy L.G."/>
            <person name="Floudas D."/>
            <person name="Held B.W."/>
            <person name="Levasseur A."/>
            <person name="Lombard V."/>
            <person name="Morin E."/>
            <person name="Otillar R."/>
            <person name="Lindquist E.A."/>
            <person name="Sun H."/>
            <person name="LaButti K.M."/>
            <person name="Schmutz J."/>
            <person name="Jabbour D."/>
            <person name="Luo H."/>
            <person name="Baker S.E."/>
            <person name="Pisabarro A.G."/>
            <person name="Walton J.D."/>
            <person name="Blanchette R.A."/>
            <person name="Henrissat B."/>
            <person name="Martin F."/>
            <person name="Cullen D."/>
            <person name="Hibbett D.S."/>
            <person name="Grigoriev I.V."/>
        </authorList>
    </citation>
    <scope>NUCLEOTIDE SEQUENCE [LARGE SCALE GENOMIC DNA]</scope>
    <source>
        <strain evidence="2">FD-172 SS1</strain>
    </source>
</reference>
<dbReference type="AlphaFoldDB" id="A0A067MMB0"/>
<evidence type="ECO:0000313" key="1">
    <source>
        <dbReference type="EMBL" id="KDQ16694.1"/>
    </source>
</evidence>
<proteinExistence type="predicted"/>
<name>A0A067MMB0_BOTB1</name>
<sequence length="141" mass="15786">MIPFTISPPSPCRIVLLDLLRAYCNVYPPLRELISFIHLWAQSHQLAGITPLCLSLMTIAYLQAKDYIPNLQDPEVGGEEILQNGVWKREEKTEDGNTRVASVWCQTGFGDGAGWQTARFDVADVLAGWFQCVFSTTPLSR</sequence>
<gene>
    <name evidence="1" type="ORF">BOTBODRAFT_238268</name>
</gene>
<keyword evidence="2" id="KW-1185">Reference proteome</keyword>
<dbReference type="Proteomes" id="UP000027195">
    <property type="component" value="Unassembled WGS sequence"/>
</dbReference>
<dbReference type="EMBL" id="KL198026">
    <property type="protein sequence ID" value="KDQ16694.1"/>
    <property type="molecule type" value="Genomic_DNA"/>
</dbReference>
<dbReference type="OrthoDB" id="2274644at2759"/>
<dbReference type="Gene3D" id="1.10.1410.10">
    <property type="match status" value="1"/>
</dbReference>
<evidence type="ECO:0000313" key="2">
    <source>
        <dbReference type="Proteomes" id="UP000027195"/>
    </source>
</evidence>
<accession>A0A067MMB0</accession>
<protein>
    <submittedName>
        <fullName evidence="1">Uncharacterized protein</fullName>
    </submittedName>
</protein>
<dbReference type="HOGENOM" id="CLU_1824980_0_0_1"/>
<organism evidence="1 2">
    <name type="scientific">Botryobasidium botryosum (strain FD-172 SS1)</name>
    <dbReference type="NCBI Taxonomy" id="930990"/>
    <lineage>
        <taxon>Eukaryota</taxon>
        <taxon>Fungi</taxon>
        <taxon>Dikarya</taxon>
        <taxon>Basidiomycota</taxon>
        <taxon>Agaricomycotina</taxon>
        <taxon>Agaricomycetes</taxon>
        <taxon>Cantharellales</taxon>
        <taxon>Botryobasidiaceae</taxon>
        <taxon>Botryobasidium</taxon>
    </lineage>
</organism>
<dbReference type="SUPFAM" id="SSF81631">
    <property type="entry name" value="PAP/OAS1 substrate-binding domain"/>
    <property type="match status" value="1"/>
</dbReference>
<dbReference type="InParanoid" id="A0A067MMB0"/>